<proteinExistence type="predicted"/>
<accession>A0AAD4EBQ5</accession>
<keyword evidence="1" id="KW-0812">Transmembrane</keyword>
<keyword evidence="1" id="KW-0472">Membrane</keyword>
<feature type="transmembrane region" description="Helical" evidence="1">
    <location>
        <begin position="96"/>
        <end position="118"/>
    </location>
</feature>
<organism evidence="2 3">
    <name type="scientific">Suillus fuscotomentosus</name>
    <dbReference type="NCBI Taxonomy" id="1912939"/>
    <lineage>
        <taxon>Eukaryota</taxon>
        <taxon>Fungi</taxon>
        <taxon>Dikarya</taxon>
        <taxon>Basidiomycota</taxon>
        <taxon>Agaricomycotina</taxon>
        <taxon>Agaricomycetes</taxon>
        <taxon>Agaricomycetidae</taxon>
        <taxon>Boletales</taxon>
        <taxon>Suillineae</taxon>
        <taxon>Suillaceae</taxon>
        <taxon>Suillus</taxon>
    </lineage>
</organism>
<keyword evidence="1" id="KW-1133">Transmembrane helix</keyword>
<protein>
    <submittedName>
        <fullName evidence="2">Uncharacterized protein</fullName>
    </submittedName>
</protein>
<dbReference type="RefSeq" id="XP_041227619.1">
    <property type="nucleotide sequence ID" value="XM_041370875.1"/>
</dbReference>
<reference evidence="2" key="1">
    <citation type="journal article" date="2020" name="New Phytol.">
        <title>Comparative genomics reveals dynamic genome evolution in host specialist ectomycorrhizal fungi.</title>
        <authorList>
            <person name="Lofgren L.A."/>
            <person name="Nguyen N.H."/>
            <person name="Vilgalys R."/>
            <person name="Ruytinx J."/>
            <person name="Liao H.L."/>
            <person name="Branco S."/>
            <person name="Kuo A."/>
            <person name="LaButti K."/>
            <person name="Lipzen A."/>
            <person name="Andreopoulos W."/>
            <person name="Pangilinan J."/>
            <person name="Riley R."/>
            <person name="Hundley H."/>
            <person name="Na H."/>
            <person name="Barry K."/>
            <person name="Grigoriev I.V."/>
            <person name="Stajich J.E."/>
            <person name="Kennedy P.G."/>
        </authorList>
    </citation>
    <scope>NUCLEOTIDE SEQUENCE</scope>
    <source>
        <strain evidence="2">FC203</strain>
    </source>
</reference>
<evidence type="ECO:0000313" key="2">
    <source>
        <dbReference type="EMBL" id="KAG1902044.1"/>
    </source>
</evidence>
<dbReference type="EMBL" id="JABBWK010000019">
    <property type="protein sequence ID" value="KAG1902044.1"/>
    <property type="molecule type" value="Genomic_DNA"/>
</dbReference>
<evidence type="ECO:0000313" key="3">
    <source>
        <dbReference type="Proteomes" id="UP001195769"/>
    </source>
</evidence>
<feature type="transmembrane region" description="Helical" evidence="1">
    <location>
        <begin position="71"/>
        <end position="89"/>
    </location>
</feature>
<dbReference type="GeneID" id="64665173"/>
<gene>
    <name evidence="2" type="ORF">F5891DRAFT_198114</name>
</gene>
<keyword evidence="3" id="KW-1185">Reference proteome</keyword>
<evidence type="ECO:0000256" key="1">
    <source>
        <dbReference type="SAM" id="Phobius"/>
    </source>
</evidence>
<dbReference type="Proteomes" id="UP001195769">
    <property type="component" value="Unassembled WGS sequence"/>
</dbReference>
<name>A0AAD4EBQ5_9AGAM</name>
<dbReference type="AlphaFoldDB" id="A0AAD4EBQ5"/>
<comment type="caution">
    <text evidence="2">The sequence shown here is derived from an EMBL/GenBank/DDBJ whole genome shotgun (WGS) entry which is preliminary data.</text>
</comment>
<sequence length="216" mass="24320">MWIKEHQYWWECHSKDTRAVCDQSPYLQMISESRVVEMIKPSSPGTSRLGTKQNIFSPLVKHTGQRPALSYQYSMVIVVMCTAFVPCYIQPRWSKIVVEIVALIMLNFFSGLLTKMVFEVLYGRSTDSNFFSHETTQMSSSGTRHTDTGITLAPVILTLSTRSPSLLIAPLLSLPRLIILYGCGTQWSIAQDELIQFSSAQSTTDILACSSRPWIA</sequence>